<comment type="cofactor">
    <cofactor evidence="1">
        <name>[4Fe-4S] cluster</name>
        <dbReference type="ChEBI" id="CHEBI:49883"/>
    </cofactor>
</comment>
<keyword evidence="2" id="KW-0004">4Fe-4S</keyword>
<dbReference type="InterPro" id="IPR013785">
    <property type="entry name" value="Aldolase_TIM"/>
</dbReference>
<evidence type="ECO:0000256" key="1">
    <source>
        <dbReference type="ARBA" id="ARBA00001966"/>
    </source>
</evidence>
<dbReference type="GO" id="GO:0051539">
    <property type="term" value="F:4 iron, 4 sulfur cluster binding"/>
    <property type="evidence" value="ECO:0007669"/>
    <property type="project" value="UniProtKB-KW"/>
</dbReference>
<dbReference type="CDD" id="cd01335">
    <property type="entry name" value="Radical_SAM"/>
    <property type="match status" value="1"/>
</dbReference>
<comment type="similarity">
    <text evidence="7">Belongs to the organic radical-activating enzymes family.</text>
</comment>
<evidence type="ECO:0000256" key="3">
    <source>
        <dbReference type="ARBA" id="ARBA00022691"/>
    </source>
</evidence>
<keyword evidence="4" id="KW-0479">Metal-binding</keyword>
<reference evidence="8 9" key="1">
    <citation type="submission" date="2016-10" db="EMBL/GenBank/DDBJ databases">
        <authorList>
            <person name="de Groot N.N."/>
        </authorList>
    </citation>
    <scope>NUCLEOTIDE SEQUENCE [LARGE SCALE GENOMIC DNA]</scope>
    <source>
        <strain evidence="8 9">KHGC13</strain>
    </source>
</reference>
<dbReference type="PANTHER" id="PTHR30352:SF2">
    <property type="entry name" value="ANAEROBIC RIBONUCLEOSIDE-TRIPHOSPHATE REDUCTASE-ACTIVATING PROTEIN"/>
    <property type="match status" value="1"/>
</dbReference>
<name>A0A1I7GY12_9FIRM</name>
<dbReference type="PIRSF" id="PIRSF000368">
    <property type="entry name" value="NrdG"/>
    <property type="match status" value="1"/>
</dbReference>
<sequence length="175" mass="19871">MHIGQILKADSANGLGMRVSVFVSGCTNCCEGCFQPETWDFEYGEPYTAEIEDFIVQELGKSYYDGITLLGGEPFEPANQAVLVNLIERIRRELPDRTIWMYTGFRYDPDLVPGGKRYTEVTDRILDQIDVLVDGPFILSRKNIRLNFRGSENQRIIDMKKTRAAGRVVLSPLNN</sequence>
<organism evidence="8 9">
    <name type="scientific">Eubacterium pyruvativorans</name>
    <dbReference type="NCBI Taxonomy" id="155865"/>
    <lineage>
        <taxon>Bacteria</taxon>
        <taxon>Bacillati</taxon>
        <taxon>Bacillota</taxon>
        <taxon>Clostridia</taxon>
        <taxon>Eubacteriales</taxon>
        <taxon>Eubacteriaceae</taxon>
        <taxon>Eubacterium</taxon>
    </lineage>
</organism>
<dbReference type="SFLD" id="SFLDG01066">
    <property type="entry name" value="organic_radical-activating_enz"/>
    <property type="match status" value="1"/>
</dbReference>
<dbReference type="InterPro" id="IPR034457">
    <property type="entry name" value="Organic_radical-activating"/>
</dbReference>
<evidence type="ECO:0000256" key="7">
    <source>
        <dbReference type="PIRNR" id="PIRNR000368"/>
    </source>
</evidence>
<dbReference type="InterPro" id="IPR007197">
    <property type="entry name" value="rSAM"/>
</dbReference>
<keyword evidence="6" id="KW-0411">Iron-sulfur</keyword>
<evidence type="ECO:0000256" key="4">
    <source>
        <dbReference type="ARBA" id="ARBA00022723"/>
    </source>
</evidence>
<dbReference type="OrthoDB" id="9782387at2"/>
<dbReference type="SFLD" id="SFLDF00299">
    <property type="entry name" value="anaerobic_ribonucleoside-triph"/>
    <property type="match status" value="1"/>
</dbReference>
<dbReference type="GO" id="GO:0046872">
    <property type="term" value="F:metal ion binding"/>
    <property type="evidence" value="ECO:0007669"/>
    <property type="project" value="UniProtKB-KW"/>
</dbReference>
<comment type="function">
    <text evidence="7">Activation of anaerobic ribonucleoside-triphosphate reductase under anaerobic conditions by generation of an organic free radical, using S-adenosylmethionine and reduced flavodoxin as cosubstrates to produce 5'-deoxy-adenosine.</text>
</comment>
<dbReference type="PANTHER" id="PTHR30352">
    <property type="entry name" value="PYRUVATE FORMATE-LYASE-ACTIVATING ENZYME"/>
    <property type="match status" value="1"/>
</dbReference>
<keyword evidence="5" id="KW-0408">Iron</keyword>
<dbReference type="GO" id="GO:0043365">
    <property type="term" value="F:[formate-C-acetyltransferase]-activating enzyme activity"/>
    <property type="evidence" value="ECO:0007669"/>
    <property type="project" value="InterPro"/>
</dbReference>
<dbReference type="RefSeq" id="WP_090471067.1">
    <property type="nucleotide sequence ID" value="NZ_FOWF01000011.1"/>
</dbReference>
<dbReference type="EC" id="1.97.1.-" evidence="7"/>
<dbReference type="Proteomes" id="UP000198817">
    <property type="component" value="Unassembled WGS sequence"/>
</dbReference>
<dbReference type="InterPro" id="IPR012837">
    <property type="entry name" value="NrdG"/>
</dbReference>
<accession>A0A1I7GY12</accession>
<keyword evidence="9" id="KW-1185">Reference proteome</keyword>
<dbReference type="SFLD" id="SFLDS00029">
    <property type="entry name" value="Radical_SAM"/>
    <property type="match status" value="1"/>
</dbReference>
<dbReference type="AlphaFoldDB" id="A0A1I7GY12"/>
<dbReference type="NCBIfam" id="TIGR02491">
    <property type="entry name" value="NrdG"/>
    <property type="match status" value="1"/>
</dbReference>
<dbReference type="InterPro" id="IPR058240">
    <property type="entry name" value="rSAM_sf"/>
</dbReference>
<evidence type="ECO:0000256" key="2">
    <source>
        <dbReference type="ARBA" id="ARBA00022485"/>
    </source>
</evidence>
<evidence type="ECO:0000313" key="8">
    <source>
        <dbReference type="EMBL" id="SFU53312.1"/>
    </source>
</evidence>
<dbReference type="EMBL" id="FPBT01000010">
    <property type="protein sequence ID" value="SFU53312.1"/>
    <property type="molecule type" value="Genomic_DNA"/>
</dbReference>
<keyword evidence="3" id="KW-0949">S-adenosyl-L-methionine</keyword>
<keyword evidence="7" id="KW-0560">Oxidoreductase</keyword>
<dbReference type="SUPFAM" id="SSF102114">
    <property type="entry name" value="Radical SAM enzymes"/>
    <property type="match status" value="1"/>
</dbReference>
<dbReference type="GO" id="GO:0004748">
    <property type="term" value="F:ribonucleoside-diphosphate reductase activity, thioredoxin disulfide as acceptor"/>
    <property type="evidence" value="ECO:0007669"/>
    <property type="project" value="TreeGrafter"/>
</dbReference>
<gene>
    <name evidence="8" type="ORF">SAMN05216508_11011</name>
</gene>
<dbReference type="Pfam" id="PF13353">
    <property type="entry name" value="Fer4_12"/>
    <property type="match status" value="1"/>
</dbReference>
<evidence type="ECO:0000256" key="5">
    <source>
        <dbReference type="ARBA" id="ARBA00023004"/>
    </source>
</evidence>
<protein>
    <recommendedName>
        <fullName evidence="7">Anaerobic ribonucleoside-triphosphate reductase-activating protein</fullName>
        <ecNumber evidence="7">1.97.1.-</ecNumber>
    </recommendedName>
</protein>
<dbReference type="STRING" id="155865.SAMN05216515_11141"/>
<dbReference type="SFLD" id="SFLDG01063">
    <property type="entry name" value="activating_enzymes__group_1"/>
    <property type="match status" value="1"/>
</dbReference>
<dbReference type="Gene3D" id="3.20.20.70">
    <property type="entry name" value="Aldolase class I"/>
    <property type="match status" value="1"/>
</dbReference>
<evidence type="ECO:0000256" key="6">
    <source>
        <dbReference type="ARBA" id="ARBA00023014"/>
    </source>
</evidence>
<proteinExistence type="inferred from homology"/>
<evidence type="ECO:0000313" key="9">
    <source>
        <dbReference type="Proteomes" id="UP000198817"/>
    </source>
</evidence>